<organism evidence="3 4">
    <name type="scientific">Bodo saltans</name>
    <name type="common">Flagellated protozoan</name>
    <dbReference type="NCBI Taxonomy" id="75058"/>
    <lineage>
        <taxon>Eukaryota</taxon>
        <taxon>Discoba</taxon>
        <taxon>Euglenozoa</taxon>
        <taxon>Kinetoplastea</taxon>
        <taxon>Metakinetoplastina</taxon>
        <taxon>Eubodonida</taxon>
        <taxon>Bodonidae</taxon>
        <taxon>Bodo</taxon>
    </lineage>
</organism>
<keyword evidence="2 3" id="KW-0812">Transmembrane</keyword>
<keyword evidence="2" id="KW-1133">Transmembrane helix</keyword>
<dbReference type="VEuPathDB" id="TriTrypDB:BSAL_79325"/>
<dbReference type="EMBL" id="CYKH01000811">
    <property type="protein sequence ID" value="CUI14249.1"/>
    <property type="molecule type" value="Genomic_DNA"/>
</dbReference>
<feature type="transmembrane region" description="Helical" evidence="2">
    <location>
        <begin position="56"/>
        <end position="78"/>
    </location>
</feature>
<keyword evidence="4" id="KW-1185">Reference proteome</keyword>
<name>A0A0S4KIA5_BODSA</name>
<evidence type="ECO:0000256" key="2">
    <source>
        <dbReference type="SAM" id="Phobius"/>
    </source>
</evidence>
<dbReference type="AlphaFoldDB" id="A0A0S4KIA5"/>
<gene>
    <name evidence="3" type="ORF">BSAL_79325</name>
</gene>
<evidence type="ECO:0000313" key="4">
    <source>
        <dbReference type="Proteomes" id="UP000051952"/>
    </source>
</evidence>
<reference evidence="4" key="1">
    <citation type="submission" date="2015-09" db="EMBL/GenBank/DDBJ databases">
        <authorList>
            <consortium name="Pathogen Informatics"/>
        </authorList>
    </citation>
    <scope>NUCLEOTIDE SEQUENCE [LARGE SCALE GENOMIC DNA]</scope>
    <source>
        <strain evidence="4">Lake Konstanz</strain>
    </source>
</reference>
<evidence type="ECO:0000313" key="3">
    <source>
        <dbReference type="EMBL" id="CUI14249.1"/>
    </source>
</evidence>
<keyword evidence="2" id="KW-0472">Membrane</keyword>
<feature type="transmembrane region" description="Helical" evidence="2">
    <location>
        <begin position="118"/>
        <end position="140"/>
    </location>
</feature>
<proteinExistence type="predicted"/>
<feature type="region of interest" description="Disordered" evidence="1">
    <location>
        <begin position="89"/>
        <end position="117"/>
    </location>
</feature>
<sequence length="164" mass="17339">MQAYSVAVQCNHRPLYDPISAQIVCVKVASSAYSVLASTGALIWQDTTRQLMTQPVLMIELGVSYAFIMDVDATLYGYQIPLVAPTLAPQTLPPGPPTPAPTPSPQGNAPPEDEGMSAGSAAGVAIGVIIAAAAIGFFAYQYSRRARRQSYQATNLNQEYGSVS</sequence>
<dbReference type="Proteomes" id="UP000051952">
    <property type="component" value="Unassembled WGS sequence"/>
</dbReference>
<protein>
    <submittedName>
        <fullName evidence="3">Transmembrane protein, putative</fullName>
    </submittedName>
</protein>
<evidence type="ECO:0000256" key="1">
    <source>
        <dbReference type="SAM" id="MobiDB-lite"/>
    </source>
</evidence>
<accession>A0A0S4KIA5</accession>
<feature type="compositionally biased region" description="Pro residues" evidence="1">
    <location>
        <begin position="91"/>
        <end position="104"/>
    </location>
</feature>